<keyword evidence="3" id="KW-1185">Reference proteome</keyword>
<reference evidence="2 3" key="1">
    <citation type="journal article" date="2012" name="Science">
        <title>The Paleozoic origin of enzymatic lignin decomposition reconstructed from 31 fungal genomes.</title>
        <authorList>
            <person name="Floudas D."/>
            <person name="Binder M."/>
            <person name="Riley R."/>
            <person name="Barry K."/>
            <person name="Blanchette R.A."/>
            <person name="Henrissat B."/>
            <person name="Martinez A.T."/>
            <person name="Otillar R."/>
            <person name="Spatafora J.W."/>
            <person name="Yadav J.S."/>
            <person name="Aerts A."/>
            <person name="Benoit I."/>
            <person name="Boyd A."/>
            <person name="Carlson A."/>
            <person name="Copeland A."/>
            <person name="Coutinho P.M."/>
            <person name="de Vries R.P."/>
            <person name="Ferreira P."/>
            <person name="Findley K."/>
            <person name="Foster B."/>
            <person name="Gaskell J."/>
            <person name="Glotzer D."/>
            <person name="Gorecki P."/>
            <person name="Heitman J."/>
            <person name="Hesse C."/>
            <person name="Hori C."/>
            <person name="Igarashi K."/>
            <person name="Jurgens J.A."/>
            <person name="Kallen N."/>
            <person name="Kersten P."/>
            <person name="Kohler A."/>
            <person name="Kuees U."/>
            <person name="Kumar T.K.A."/>
            <person name="Kuo A."/>
            <person name="LaButti K."/>
            <person name="Larrondo L.F."/>
            <person name="Lindquist E."/>
            <person name="Ling A."/>
            <person name="Lombard V."/>
            <person name="Lucas S."/>
            <person name="Lundell T."/>
            <person name="Martin R."/>
            <person name="McLaughlin D.J."/>
            <person name="Morgenstern I."/>
            <person name="Morin E."/>
            <person name="Murat C."/>
            <person name="Nagy L.G."/>
            <person name="Nolan M."/>
            <person name="Ohm R.A."/>
            <person name="Patyshakuliyeva A."/>
            <person name="Rokas A."/>
            <person name="Ruiz-Duenas F.J."/>
            <person name="Sabat G."/>
            <person name="Salamov A."/>
            <person name="Samejima M."/>
            <person name="Schmutz J."/>
            <person name="Slot J.C."/>
            <person name="St John F."/>
            <person name="Stenlid J."/>
            <person name="Sun H."/>
            <person name="Sun S."/>
            <person name="Syed K."/>
            <person name="Tsang A."/>
            <person name="Wiebenga A."/>
            <person name="Young D."/>
            <person name="Pisabarro A."/>
            <person name="Eastwood D.C."/>
            <person name="Martin F."/>
            <person name="Cullen D."/>
            <person name="Grigoriev I.V."/>
            <person name="Hibbett D.S."/>
        </authorList>
    </citation>
    <scope>NUCLEOTIDE SEQUENCE [LARGE SCALE GENOMIC DNA]</scope>
    <source>
        <strain evidence="2 3">ATCC 11539</strain>
    </source>
</reference>
<dbReference type="EMBL" id="KB469297">
    <property type="protein sequence ID" value="EPQ59116.1"/>
    <property type="molecule type" value="Genomic_DNA"/>
</dbReference>
<evidence type="ECO:0000256" key="1">
    <source>
        <dbReference type="SAM" id="MobiDB-lite"/>
    </source>
</evidence>
<feature type="compositionally biased region" description="Basic and acidic residues" evidence="1">
    <location>
        <begin position="117"/>
        <end position="138"/>
    </location>
</feature>
<dbReference type="KEGG" id="gtr:GLOTRDRAFT_109547"/>
<dbReference type="Proteomes" id="UP000030669">
    <property type="component" value="Unassembled WGS sequence"/>
</dbReference>
<proteinExistence type="predicted"/>
<accession>S7QH43</accession>
<dbReference type="RefSeq" id="XP_007862189.1">
    <property type="nucleotide sequence ID" value="XM_007863998.1"/>
</dbReference>
<dbReference type="GeneID" id="19299057"/>
<feature type="region of interest" description="Disordered" evidence="1">
    <location>
        <begin position="26"/>
        <end position="166"/>
    </location>
</feature>
<protein>
    <submittedName>
        <fullName evidence="2">Uncharacterized protein</fullName>
    </submittedName>
</protein>
<gene>
    <name evidence="2" type="ORF">GLOTRDRAFT_109547</name>
</gene>
<dbReference type="AlphaFoldDB" id="S7QH43"/>
<evidence type="ECO:0000313" key="3">
    <source>
        <dbReference type="Proteomes" id="UP000030669"/>
    </source>
</evidence>
<organism evidence="2 3">
    <name type="scientific">Gloeophyllum trabeum (strain ATCC 11539 / FP-39264 / Madison 617)</name>
    <name type="common">Brown rot fungus</name>
    <dbReference type="NCBI Taxonomy" id="670483"/>
    <lineage>
        <taxon>Eukaryota</taxon>
        <taxon>Fungi</taxon>
        <taxon>Dikarya</taxon>
        <taxon>Basidiomycota</taxon>
        <taxon>Agaricomycotina</taxon>
        <taxon>Agaricomycetes</taxon>
        <taxon>Gloeophyllales</taxon>
        <taxon>Gloeophyllaceae</taxon>
        <taxon>Gloeophyllum</taxon>
    </lineage>
</organism>
<dbReference type="HOGENOM" id="CLU_1482122_0_0_1"/>
<name>S7QH43_GLOTA</name>
<evidence type="ECO:0000313" key="2">
    <source>
        <dbReference type="EMBL" id="EPQ59116.1"/>
    </source>
</evidence>
<sequence>MSPSRRPYYSPSMRRGLECIPENVYEESDQPLAGPSRYNVPIPRKAQRSTPPTYATPTIRAASRSDTRTFGGRINVPQIIVTRAQSPSPAPSYLSIPPSKPTQDRTLLTTPDAGRLSSRDNVPHKRDEDRWIRVESKGGKSNRNSTRKVPLITPQADMGTCRRTHRHPVTVSIVPVDSDDDE</sequence>